<evidence type="ECO:0000256" key="6">
    <source>
        <dbReference type="ARBA" id="ARBA00022617"/>
    </source>
</evidence>
<dbReference type="PROSITE" id="PS00086">
    <property type="entry name" value="CYTOCHROME_P450"/>
    <property type="match status" value="1"/>
</dbReference>
<keyword evidence="12 15" id="KW-0503">Monooxygenase</keyword>
<dbReference type="PANTHER" id="PTHR24300:SF376">
    <property type="entry name" value="CYTOCHROME P450 15A1"/>
    <property type="match status" value="1"/>
</dbReference>
<dbReference type="PANTHER" id="PTHR24300">
    <property type="entry name" value="CYTOCHROME P450 508A4-RELATED"/>
    <property type="match status" value="1"/>
</dbReference>
<reference evidence="17 18" key="1">
    <citation type="journal article" date="2024" name="bioRxiv">
        <title>A reference genome for Trichogramma kaykai: A tiny desert-dwelling parasitoid wasp with competing sex-ratio distorters.</title>
        <authorList>
            <person name="Culotta J."/>
            <person name="Lindsey A.R."/>
        </authorList>
    </citation>
    <scope>NUCLEOTIDE SEQUENCE [LARGE SCALE GENOMIC DNA]</scope>
    <source>
        <strain evidence="17 18">KSX58</strain>
    </source>
</reference>
<evidence type="ECO:0000256" key="15">
    <source>
        <dbReference type="RuleBase" id="RU000461"/>
    </source>
</evidence>
<dbReference type="SUPFAM" id="SSF48264">
    <property type="entry name" value="Cytochrome P450"/>
    <property type="match status" value="1"/>
</dbReference>
<comment type="caution">
    <text evidence="17">The sequence shown here is derived from an EMBL/GenBank/DDBJ whole genome shotgun (WGS) entry which is preliminary data.</text>
</comment>
<dbReference type="PRINTS" id="PR00463">
    <property type="entry name" value="EP450I"/>
</dbReference>
<evidence type="ECO:0008006" key="19">
    <source>
        <dbReference type="Google" id="ProtNLM"/>
    </source>
</evidence>
<comment type="cofactor">
    <cofactor evidence="1 14">
        <name>heme</name>
        <dbReference type="ChEBI" id="CHEBI:30413"/>
    </cofactor>
</comment>
<dbReference type="GO" id="GO:0005789">
    <property type="term" value="C:endoplasmic reticulum membrane"/>
    <property type="evidence" value="ECO:0007669"/>
    <property type="project" value="UniProtKB-SubCell"/>
</dbReference>
<evidence type="ECO:0000256" key="12">
    <source>
        <dbReference type="ARBA" id="ARBA00023033"/>
    </source>
</evidence>
<feature type="chain" id="PRO_5044843575" description="Cytochrome P450" evidence="16">
    <location>
        <begin position="20"/>
        <end position="498"/>
    </location>
</feature>
<evidence type="ECO:0000256" key="7">
    <source>
        <dbReference type="ARBA" id="ARBA00022723"/>
    </source>
</evidence>
<dbReference type="Pfam" id="PF00067">
    <property type="entry name" value="p450"/>
    <property type="match status" value="1"/>
</dbReference>
<dbReference type="InterPro" id="IPR017972">
    <property type="entry name" value="Cyt_P450_CS"/>
</dbReference>
<evidence type="ECO:0000256" key="10">
    <source>
        <dbReference type="ARBA" id="ARBA00023002"/>
    </source>
</evidence>
<accession>A0ABD2X2G5</accession>
<evidence type="ECO:0000256" key="2">
    <source>
        <dbReference type="ARBA" id="ARBA00003690"/>
    </source>
</evidence>
<evidence type="ECO:0000313" key="18">
    <source>
        <dbReference type="Proteomes" id="UP001627154"/>
    </source>
</evidence>
<evidence type="ECO:0000256" key="3">
    <source>
        <dbReference type="ARBA" id="ARBA00004174"/>
    </source>
</evidence>
<protein>
    <recommendedName>
        <fullName evidence="19">Cytochrome P450</fullName>
    </recommendedName>
</protein>
<evidence type="ECO:0000256" key="5">
    <source>
        <dbReference type="ARBA" id="ARBA00010617"/>
    </source>
</evidence>
<dbReference type="GO" id="GO:0004497">
    <property type="term" value="F:monooxygenase activity"/>
    <property type="evidence" value="ECO:0007669"/>
    <property type="project" value="UniProtKB-KW"/>
</dbReference>
<feature type="binding site" description="axial binding residue" evidence="14">
    <location>
        <position position="440"/>
    </location>
    <ligand>
        <name>heme</name>
        <dbReference type="ChEBI" id="CHEBI:30413"/>
    </ligand>
    <ligandPart>
        <name>Fe</name>
        <dbReference type="ChEBI" id="CHEBI:18248"/>
    </ligandPart>
</feature>
<comment type="function">
    <text evidence="2">May be involved in the metabolism of insect hormones and in the breakdown of synthetic insecticides.</text>
</comment>
<proteinExistence type="inferred from homology"/>
<evidence type="ECO:0000256" key="13">
    <source>
        <dbReference type="ARBA" id="ARBA00023136"/>
    </source>
</evidence>
<dbReference type="AlphaFoldDB" id="A0ABD2X2G5"/>
<dbReference type="InterPro" id="IPR036396">
    <property type="entry name" value="Cyt_P450_sf"/>
</dbReference>
<evidence type="ECO:0000256" key="11">
    <source>
        <dbReference type="ARBA" id="ARBA00023004"/>
    </source>
</evidence>
<keyword evidence="6 14" id="KW-0349">Heme</keyword>
<evidence type="ECO:0000313" key="17">
    <source>
        <dbReference type="EMBL" id="KAL3399153.1"/>
    </source>
</evidence>
<dbReference type="Gene3D" id="1.10.630.10">
    <property type="entry name" value="Cytochrome P450"/>
    <property type="match status" value="1"/>
</dbReference>
<feature type="signal peptide" evidence="16">
    <location>
        <begin position="1"/>
        <end position="19"/>
    </location>
</feature>
<keyword evidence="11 14" id="KW-0408">Iron</keyword>
<dbReference type="InterPro" id="IPR001128">
    <property type="entry name" value="Cyt_P450"/>
</dbReference>
<name>A0ABD2X2G5_9HYME</name>
<evidence type="ECO:0000256" key="14">
    <source>
        <dbReference type="PIRSR" id="PIRSR602401-1"/>
    </source>
</evidence>
<evidence type="ECO:0000256" key="16">
    <source>
        <dbReference type="SAM" id="SignalP"/>
    </source>
</evidence>
<dbReference type="InterPro" id="IPR002401">
    <property type="entry name" value="Cyt_P450_E_grp-I"/>
</dbReference>
<keyword evidence="9" id="KW-0492">Microsome</keyword>
<evidence type="ECO:0000256" key="1">
    <source>
        <dbReference type="ARBA" id="ARBA00001971"/>
    </source>
</evidence>
<keyword evidence="18" id="KW-1185">Reference proteome</keyword>
<gene>
    <name evidence="17" type="ORF">TKK_007371</name>
</gene>
<dbReference type="InterPro" id="IPR050182">
    <property type="entry name" value="Cytochrome_P450_fam2"/>
</dbReference>
<sequence>MTITLQLVLLIFTLFLIYAAVFGFSNKRPNKRPPGPFAWPYFGNVRLLRGLSGKLGGQHEALYHLSKQYKSSLISLRFGNRDTIVVSGIKAINQVLNGEEYDGRPWNYFIQMRNMGKKRGLTMNDGEVWRDIRSWFVRSMRSIGFARREMVDSIKEELREVLDKIKLDSNVRSMKPLIVPAIINILWNFAAGQRLSEDKLKSLIELMDKRAKSLDMMGGILSAFPWIRFIAPEWSGYNVLVAINNEFKALIMETIEEHKKNYVPGSETDLIDMFLNEMYSGKGPQAGYDDDQLVMILVDILLAGLNITATTLDFLFLNMVINQDAQKLLHEEIDQTIGMDKSPDFNDQSRMPYTESVILESQRLAPVVPVIGPRRVLRDTCLEGYDLPKDSILVMNLRSIHVDPELYPEPYEFKPERFIRDGHRICDKNLFFFGKGKRQCPGLSLAKSAVFLLFTGIMQHYELKPVPGKPAPTLQYNPGMTMSPKPYEVLVVPRDTTS</sequence>
<keyword evidence="10 15" id="KW-0560">Oxidoreductase</keyword>
<dbReference type="EMBL" id="JBJJXI010000058">
    <property type="protein sequence ID" value="KAL3399153.1"/>
    <property type="molecule type" value="Genomic_DNA"/>
</dbReference>
<dbReference type="PRINTS" id="PR00385">
    <property type="entry name" value="P450"/>
</dbReference>
<evidence type="ECO:0000256" key="8">
    <source>
        <dbReference type="ARBA" id="ARBA00022824"/>
    </source>
</evidence>
<evidence type="ECO:0000256" key="4">
    <source>
        <dbReference type="ARBA" id="ARBA00004406"/>
    </source>
</evidence>
<keyword evidence="16" id="KW-0732">Signal</keyword>
<dbReference type="Proteomes" id="UP001627154">
    <property type="component" value="Unassembled WGS sequence"/>
</dbReference>
<keyword evidence="7 14" id="KW-0479">Metal-binding</keyword>
<evidence type="ECO:0000256" key="9">
    <source>
        <dbReference type="ARBA" id="ARBA00022848"/>
    </source>
</evidence>
<comment type="subcellular location">
    <subcellularLocation>
        <location evidence="4">Endoplasmic reticulum membrane</location>
        <topology evidence="4">Peripheral membrane protein</topology>
    </subcellularLocation>
    <subcellularLocation>
        <location evidence="3">Microsome membrane</location>
        <topology evidence="3">Peripheral membrane protein</topology>
    </subcellularLocation>
</comment>
<dbReference type="FunFam" id="1.10.630.10:FF:000238">
    <property type="entry name" value="Cytochrome P450 2A6"/>
    <property type="match status" value="1"/>
</dbReference>
<keyword evidence="13" id="KW-0472">Membrane</keyword>
<organism evidence="17 18">
    <name type="scientific">Trichogramma kaykai</name>
    <dbReference type="NCBI Taxonomy" id="54128"/>
    <lineage>
        <taxon>Eukaryota</taxon>
        <taxon>Metazoa</taxon>
        <taxon>Ecdysozoa</taxon>
        <taxon>Arthropoda</taxon>
        <taxon>Hexapoda</taxon>
        <taxon>Insecta</taxon>
        <taxon>Pterygota</taxon>
        <taxon>Neoptera</taxon>
        <taxon>Endopterygota</taxon>
        <taxon>Hymenoptera</taxon>
        <taxon>Apocrita</taxon>
        <taxon>Proctotrupomorpha</taxon>
        <taxon>Chalcidoidea</taxon>
        <taxon>Trichogrammatidae</taxon>
        <taxon>Trichogramma</taxon>
    </lineage>
</organism>
<dbReference type="GO" id="GO:0046872">
    <property type="term" value="F:metal ion binding"/>
    <property type="evidence" value="ECO:0007669"/>
    <property type="project" value="UniProtKB-KW"/>
</dbReference>
<comment type="similarity">
    <text evidence="5 15">Belongs to the cytochrome P450 family.</text>
</comment>
<keyword evidence="8" id="KW-0256">Endoplasmic reticulum</keyword>